<dbReference type="Pfam" id="PF13358">
    <property type="entry name" value="DDE_3"/>
    <property type="match status" value="1"/>
</dbReference>
<name>A0A1E1XIJ4_9ACAR</name>
<evidence type="ECO:0000259" key="1">
    <source>
        <dbReference type="Pfam" id="PF13358"/>
    </source>
</evidence>
<sequence length="463" mass="52195">VSPVCSTPTVRCFPKQAKQVALNVLEALRVQCGGSSSTNALIKRTAKLTQVSERTLYKWTTETLKAGRVLSPKKRVGGRGRDRTKKLDDFDLSVLRRVVHTFFQRGEIPTIAKVVAHFEEDDTLPTVSAATMQRMLKKLGFRYKKRSRNAMLIEATHIVQCRRRYLRQIAELRRQGRPIFFTDETWVNAGHTRSRVWTDCTIQSAHQAHRSGLSTGVQNPSGKGGRLIVTHCGSEQGFVEGAAEVFRAKKNSGDYHDEMNGEHYENWFSRRLLPLLPPGSVIVMDNAPYHSLKQDKVPRMNSLKKDIQAWLSGKGVAWSSGMVKAELMQLVSSVNTGGERYRVDCIAEAAGHLVVRLPPYHCQLNPIELVWSDVKGFVASQNKTFKLQDVEPLVWQGITQVTVEKWKNYVQHIISEEDVMRKLDHIIDDVVDQGPAIVVNLEDDTTSSAEFSCDEDDEMIEPV</sequence>
<dbReference type="EMBL" id="GFAC01000066">
    <property type="protein sequence ID" value="JAT99122.1"/>
    <property type="molecule type" value="mRNA"/>
</dbReference>
<protein>
    <submittedName>
        <fullName evidence="2">Putative dde superfamily endonuclease</fullName>
    </submittedName>
</protein>
<evidence type="ECO:0000313" key="2">
    <source>
        <dbReference type="EMBL" id="JAT99122.1"/>
    </source>
</evidence>
<dbReference type="GO" id="GO:0004519">
    <property type="term" value="F:endonuclease activity"/>
    <property type="evidence" value="ECO:0007669"/>
    <property type="project" value="UniProtKB-KW"/>
</dbReference>
<keyword evidence="2" id="KW-0378">Hydrolase</keyword>
<dbReference type="PANTHER" id="PTHR33939:SF1">
    <property type="entry name" value="DUF4371 DOMAIN-CONTAINING PROTEIN"/>
    <property type="match status" value="1"/>
</dbReference>
<keyword evidence="2" id="KW-0255">Endonuclease</keyword>
<dbReference type="InterPro" id="IPR038717">
    <property type="entry name" value="Tc1-like_DDE_dom"/>
</dbReference>
<dbReference type="GO" id="GO:0003676">
    <property type="term" value="F:nucleic acid binding"/>
    <property type="evidence" value="ECO:0007669"/>
    <property type="project" value="InterPro"/>
</dbReference>
<accession>A0A1E1XIJ4</accession>
<keyword evidence="2" id="KW-0540">Nuclease</keyword>
<organism evidence="2">
    <name type="scientific">Amblyomma aureolatum</name>
    <dbReference type="NCBI Taxonomy" id="187763"/>
    <lineage>
        <taxon>Eukaryota</taxon>
        <taxon>Metazoa</taxon>
        <taxon>Ecdysozoa</taxon>
        <taxon>Arthropoda</taxon>
        <taxon>Chelicerata</taxon>
        <taxon>Arachnida</taxon>
        <taxon>Acari</taxon>
        <taxon>Parasitiformes</taxon>
        <taxon>Ixodida</taxon>
        <taxon>Ixodoidea</taxon>
        <taxon>Ixodidae</taxon>
        <taxon>Amblyomminae</taxon>
        <taxon>Amblyomma</taxon>
    </lineage>
</organism>
<dbReference type="AlphaFoldDB" id="A0A1E1XIJ4"/>
<reference evidence="2" key="1">
    <citation type="journal article" date="2017" name="Front. Cell. Infect. Microbiol.">
        <title>The Distinct Transcriptional Response of the Midgut of Amblyomma sculptum and Amblyomma aureolatum Ticks to Rickettsia rickettsii Correlates to Their Differences in Susceptibility to Infection.</title>
        <authorList>
            <person name="Martins L.A."/>
            <person name="Galletti M.F.B.M."/>
            <person name="Ribeiro J.M."/>
            <person name="Fujita A."/>
            <person name="Costa F.B."/>
            <person name="Labruna M.B."/>
            <person name="Daffre S."/>
            <person name="Fogaca A.C."/>
        </authorList>
    </citation>
    <scope>NUCLEOTIDE SEQUENCE</scope>
</reference>
<feature type="non-terminal residue" evidence="2">
    <location>
        <position position="1"/>
    </location>
</feature>
<dbReference type="InterPro" id="IPR036397">
    <property type="entry name" value="RNaseH_sf"/>
</dbReference>
<proteinExistence type="evidence at transcript level"/>
<dbReference type="PANTHER" id="PTHR33939">
    <property type="entry name" value="PROTEIN CBG22215"/>
    <property type="match status" value="1"/>
</dbReference>
<feature type="domain" description="Tc1-like transposase DDE" evidence="1">
    <location>
        <begin position="256"/>
        <end position="380"/>
    </location>
</feature>
<dbReference type="Gene3D" id="3.30.420.10">
    <property type="entry name" value="Ribonuclease H-like superfamily/Ribonuclease H"/>
    <property type="match status" value="1"/>
</dbReference>